<comment type="subcellular location">
    <subcellularLocation>
        <location evidence="1">Cell outer membrane</location>
    </subcellularLocation>
</comment>
<keyword evidence="2" id="KW-0812">Transmembrane</keyword>
<keyword evidence="2" id="KW-1133">Transmembrane helix</keyword>
<feature type="transmembrane region" description="Helical" evidence="2">
    <location>
        <begin position="46"/>
        <end position="63"/>
    </location>
</feature>
<keyword evidence="1" id="KW-0998">Cell outer membrane</keyword>
<dbReference type="NCBIfam" id="TIGR02762">
    <property type="entry name" value="TraL_TIGR"/>
    <property type="match status" value="1"/>
</dbReference>
<dbReference type="InterPro" id="IPR016382">
    <property type="entry name" value="Pilus_assmbly_TraL"/>
</dbReference>
<proteinExistence type="predicted"/>
<dbReference type="RefSeq" id="WP_309048075.1">
    <property type="nucleotide sequence ID" value="NZ_JAVIGA010000023.1"/>
</dbReference>
<evidence type="ECO:0000256" key="2">
    <source>
        <dbReference type="SAM" id="Phobius"/>
    </source>
</evidence>
<dbReference type="InterPro" id="IPR009838">
    <property type="entry name" value="T4SS_TraL"/>
</dbReference>
<sequence length="102" mass="12269">MQQGDDLNKYRFPKTLSEQLRILGLPLDEFIPALIMLAWGFVTKKYMFGMILAVLLWQLIKAAKKGKTSKWLYNWCYWYLPTELFRVVYRVIPDSSFRKWIK</sequence>
<evidence type="ECO:0000313" key="4">
    <source>
        <dbReference type="Proteomes" id="UP001224622"/>
    </source>
</evidence>
<keyword evidence="1" id="KW-0184">Conjugation</keyword>
<gene>
    <name evidence="3" type="primary">traL</name>
    <name evidence="3" type="ORF">RDT67_18870</name>
</gene>
<dbReference type="GO" id="GO:0009279">
    <property type="term" value="C:cell outer membrane"/>
    <property type="evidence" value="ECO:0007669"/>
    <property type="project" value="UniProtKB-SubCell"/>
</dbReference>
<protein>
    <recommendedName>
        <fullName evidence="1">Protein TraL</fullName>
    </recommendedName>
</protein>
<dbReference type="EMBL" id="JAVIGA010000023">
    <property type="protein sequence ID" value="MDQ9128483.1"/>
    <property type="molecule type" value="Genomic_DNA"/>
</dbReference>
<dbReference type="GO" id="GO:0009297">
    <property type="term" value="P:pilus assembly"/>
    <property type="evidence" value="ECO:0007669"/>
    <property type="project" value="UniProtKB-UniRule"/>
</dbReference>
<reference evidence="3" key="1">
    <citation type="submission" date="2023-08" db="EMBL/GenBank/DDBJ databases">
        <title>The Comparative Genomic Analysis of Yersiniaceae from Polar Regions.</title>
        <authorList>
            <person name="Goncharov A."/>
            <person name="Aslanov B."/>
            <person name="Kolodzhieva V."/>
            <person name="Azarov D."/>
            <person name="Mochov A."/>
            <person name="Lebedeva E."/>
        </authorList>
    </citation>
    <scope>NUCLEOTIDE SEQUENCE</scope>
    <source>
        <strain evidence="3">Vf</strain>
    </source>
</reference>
<evidence type="ECO:0000256" key="1">
    <source>
        <dbReference type="PIRNR" id="PIRNR003259"/>
    </source>
</evidence>
<dbReference type="PIRSF" id="PIRSF003259">
    <property type="entry name" value="Pilus_assembly_TraL"/>
    <property type="match status" value="1"/>
</dbReference>
<accession>A0AAJ2DAK4</accession>
<name>A0AAJ2DAK4_SERFO</name>
<dbReference type="Pfam" id="PF07178">
    <property type="entry name" value="TraL"/>
    <property type="match status" value="1"/>
</dbReference>
<organism evidence="3 4">
    <name type="scientific">Serratia fonticola</name>
    <dbReference type="NCBI Taxonomy" id="47917"/>
    <lineage>
        <taxon>Bacteria</taxon>
        <taxon>Pseudomonadati</taxon>
        <taxon>Pseudomonadota</taxon>
        <taxon>Gammaproteobacteria</taxon>
        <taxon>Enterobacterales</taxon>
        <taxon>Yersiniaceae</taxon>
        <taxon>Serratia</taxon>
    </lineage>
</organism>
<comment type="function">
    <text evidence="1">Membrane protein involved in F pilin formation.</text>
</comment>
<comment type="caution">
    <text evidence="3">The sequence shown here is derived from an EMBL/GenBank/DDBJ whole genome shotgun (WGS) entry which is preliminary data.</text>
</comment>
<keyword evidence="1 2" id="KW-0472">Membrane</keyword>
<dbReference type="Proteomes" id="UP001224622">
    <property type="component" value="Unassembled WGS sequence"/>
</dbReference>
<dbReference type="AlphaFoldDB" id="A0AAJ2DAK4"/>
<evidence type="ECO:0000313" key="3">
    <source>
        <dbReference type="EMBL" id="MDQ9128483.1"/>
    </source>
</evidence>